<reference evidence="1" key="1">
    <citation type="submission" date="2014-09" db="EMBL/GenBank/DDBJ databases">
        <authorList>
            <person name="Magalhaes I.L.F."/>
            <person name="Oliveira U."/>
            <person name="Santos F.R."/>
            <person name="Vidigal T.H.D.A."/>
            <person name="Brescovit A.D."/>
            <person name="Santos A.J."/>
        </authorList>
    </citation>
    <scope>NUCLEOTIDE SEQUENCE</scope>
    <source>
        <tissue evidence="1">Shoot tissue taken approximately 20 cm above the soil surface</tissue>
    </source>
</reference>
<evidence type="ECO:0000313" key="1">
    <source>
        <dbReference type="EMBL" id="JAD54663.1"/>
    </source>
</evidence>
<name>A0A0A9AXT1_ARUDO</name>
<proteinExistence type="predicted"/>
<dbReference type="EMBL" id="GBRH01243232">
    <property type="protein sequence ID" value="JAD54663.1"/>
    <property type="molecule type" value="Transcribed_RNA"/>
</dbReference>
<organism evidence="1">
    <name type="scientific">Arundo donax</name>
    <name type="common">Giant reed</name>
    <name type="synonym">Donax arundinaceus</name>
    <dbReference type="NCBI Taxonomy" id="35708"/>
    <lineage>
        <taxon>Eukaryota</taxon>
        <taxon>Viridiplantae</taxon>
        <taxon>Streptophyta</taxon>
        <taxon>Embryophyta</taxon>
        <taxon>Tracheophyta</taxon>
        <taxon>Spermatophyta</taxon>
        <taxon>Magnoliopsida</taxon>
        <taxon>Liliopsida</taxon>
        <taxon>Poales</taxon>
        <taxon>Poaceae</taxon>
        <taxon>PACMAD clade</taxon>
        <taxon>Arundinoideae</taxon>
        <taxon>Arundineae</taxon>
        <taxon>Arundo</taxon>
    </lineage>
</organism>
<dbReference type="AlphaFoldDB" id="A0A0A9AXT1"/>
<reference evidence="1" key="2">
    <citation type="journal article" date="2015" name="Data Brief">
        <title>Shoot transcriptome of the giant reed, Arundo donax.</title>
        <authorList>
            <person name="Barrero R.A."/>
            <person name="Guerrero F.D."/>
            <person name="Moolhuijzen P."/>
            <person name="Goolsby J.A."/>
            <person name="Tidwell J."/>
            <person name="Bellgard S.E."/>
            <person name="Bellgard M.I."/>
        </authorList>
    </citation>
    <scope>NUCLEOTIDE SEQUENCE</scope>
    <source>
        <tissue evidence="1">Shoot tissue taken approximately 20 cm above the soil surface</tissue>
    </source>
</reference>
<protein>
    <submittedName>
        <fullName evidence="1">IDP2367</fullName>
    </submittedName>
</protein>
<accession>A0A0A9AXT1</accession>
<sequence length="33" mass="3437">MGSTEGFGHRTSKILARQAGYLGGEGAFDFAFG</sequence>